<organism evidence="2 3">
    <name type="scientific">Gracilariopsis chorda</name>
    <dbReference type="NCBI Taxonomy" id="448386"/>
    <lineage>
        <taxon>Eukaryota</taxon>
        <taxon>Rhodophyta</taxon>
        <taxon>Florideophyceae</taxon>
        <taxon>Rhodymeniophycidae</taxon>
        <taxon>Gracilariales</taxon>
        <taxon>Gracilariaceae</taxon>
        <taxon>Gracilariopsis</taxon>
    </lineage>
</organism>
<protein>
    <submittedName>
        <fullName evidence="2">Uncharacterized protein</fullName>
    </submittedName>
</protein>
<feature type="signal peptide" evidence="1">
    <location>
        <begin position="1"/>
        <end position="23"/>
    </location>
</feature>
<accession>A0A2V3IFX2</accession>
<evidence type="ECO:0000313" key="3">
    <source>
        <dbReference type="Proteomes" id="UP000247409"/>
    </source>
</evidence>
<keyword evidence="1" id="KW-0732">Signal</keyword>
<dbReference type="Proteomes" id="UP000247409">
    <property type="component" value="Unassembled WGS sequence"/>
</dbReference>
<dbReference type="EMBL" id="NBIV01000248">
    <property type="protein sequence ID" value="PXF40974.1"/>
    <property type="molecule type" value="Genomic_DNA"/>
</dbReference>
<comment type="caution">
    <text evidence="2">The sequence shown here is derived from an EMBL/GenBank/DDBJ whole genome shotgun (WGS) entry which is preliminary data.</text>
</comment>
<feature type="chain" id="PRO_5015911555" evidence="1">
    <location>
        <begin position="24"/>
        <end position="313"/>
    </location>
</feature>
<reference evidence="2 3" key="1">
    <citation type="journal article" date="2018" name="Mol. Biol. Evol.">
        <title>Analysis of the draft genome of the red seaweed Gracilariopsis chorda provides insights into genome size evolution in Rhodophyta.</title>
        <authorList>
            <person name="Lee J."/>
            <person name="Yang E.C."/>
            <person name="Graf L."/>
            <person name="Yang J.H."/>
            <person name="Qiu H."/>
            <person name="Zel Zion U."/>
            <person name="Chan C.X."/>
            <person name="Stephens T.G."/>
            <person name="Weber A.P.M."/>
            <person name="Boo G.H."/>
            <person name="Boo S.M."/>
            <person name="Kim K.M."/>
            <person name="Shin Y."/>
            <person name="Jung M."/>
            <person name="Lee S.J."/>
            <person name="Yim H.S."/>
            <person name="Lee J.H."/>
            <person name="Bhattacharya D."/>
            <person name="Yoon H.S."/>
        </authorList>
    </citation>
    <scope>NUCLEOTIDE SEQUENCE [LARGE SCALE GENOMIC DNA]</scope>
    <source>
        <strain evidence="2 3">SKKU-2015</strain>
        <tissue evidence="2">Whole body</tissue>
    </source>
</reference>
<proteinExistence type="predicted"/>
<gene>
    <name evidence="2" type="ORF">BWQ96_09305</name>
</gene>
<keyword evidence="3" id="KW-1185">Reference proteome</keyword>
<name>A0A2V3IFX2_9FLOR</name>
<evidence type="ECO:0000256" key="1">
    <source>
        <dbReference type="SAM" id="SignalP"/>
    </source>
</evidence>
<evidence type="ECO:0000313" key="2">
    <source>
        <dbReference type="EMBL" id="PXF40974.1"/>
    </source>
</evidence>
<dbReference type="AlphaFoldDB" id="A0A2V3IFX2"/>
<sequence>MRTETNFILPLSALLLLPALAFSQCLRGSSVTVSGVLTCSGKPIPFSEIRLVQDIGIIPNSIAIGEADENGRFSITAKPFSFVRRKRPLWELSLYVGLKYTYKSNSRRAFAVNPRFAQVLDFHEGVHDIGEVAVHEYPCNTYIRLYNALKDFNTRTGRELRAIRVAVHNLPKGSVPFSEYRRIRLPIKYLLTDHIARHELAHVARNVFDGDSAHFEQDVEAYGGTETHNCQTKSSTEFAFNEGWAFYWARECQGSTFNRQKDVGGDVAKLLRELQEQCNTSDNDMWVVLEKNPGKIHTYDEYENAHKSLHSCP</sequence>